<proteinExistence type="predicted"/>
<feature type="coiled-coil region" evidence="1">
    <location>
        <begin position="92"/>
        <end position="139"/>
    </location>
</feature>
<dbReference type="Gene3D" id="1.20.1270.70">
    <property type="entry name" value="Designed single chain three-helix bundle"/>
    <property type="match status" value="1"/>
</dbReference>
<dbReference type="Gene3D" id="3.30.300.180">
    <property type="match status" value="1"/>
</dbReference>
<sequence>MDTWQNVLEKLSWQLSKPSFDTWLKNTTVEWNEDELTVLAANAFTMDWLESQYSELIGDMVKEVTGEDYIISFAVAGKDADSIFANSRLESFSYETDSINRLETKIDQLEQKVQQLIDVKRLDERTALLEEKIRKLEQQM</sequence>
<gene>
    <name evidence="3" type="ORF">ACFQ19_18735</name>
</gene>
<evidence type="ECO:0000313" key="3">
    <source>
        <dbReference type="EMBL" id="MFD1068038.1"/>
    </source>
</evidence>
<dbReference type="InterPro" id="IPR038454">
    <property type="entry name" value="DnaA_N_sf"/>
</dbReference>
<name>A0ABW3NLT8_9BACI</name>
<reference evidence="4" key="1">
    <citation type="journal article" date="2019" name="Int. J. Syst. Evol. Microbiol.">
        <title>The Global Catalogue of Microorganisms (GCM) 10K type strain sequencing project: providing services to taxonomists for standard genome sequencing and annotation.</title>
        <authorList>
            <consortium name="The Broad Institute Genomics Platform"/>
            <consortium name="The Broad Institute Genome Sequencing Center for Infectious Disease"/>
            <person name="Wu L."/>
            <person name="Ma J."/>
        </authorList>
    </citation>
    <scope>NUCLEOTIDE SEQUENCE [LARGE SCALE GENOMIC DNA]</scope>
    <source>
        <strain evidence="4">CCUG 56608</strain>
    </source>
</reference>
<organism evidence="3 4">
    <name type="scientific">Oceanobacillus locisalsi</name>
    <dbReference type="NCBI Taxonomy" id="546107"/>
    <lineage>
        <taxon>Bacteria</taxon>
        <taxon>Bacillati</taxon>
        <taxon>Bacillota</taxon>
        <taxon>Bacilli</taxon>
        <taxon>Bacillales</taxon>
        <taxon>Bacillaceae</taxon>
        <taxon>Oceanobacillus</taxon>
    </lineage>
</organism>
<evidence type="ECO:0000259" key="2">
    <source>
        <dbReference type="Pfam" id="PF11638"/>
    </source>
</evidence>
<dbReference type="Proteomes" id="UP001597041">
    <property type="component" value="Unassembled WGS sequence"/>
</dbReference>
<dbReference type="RefSeq" id="WP_379594216.1">
    <property type="nucleotide sequence ID" value="NZ_JBHTKK010000034.1"/>
</dbReference>
<accession>A0ABW3NLT8</accession>
<keyword evidence="4" id="KW-1185">Reference proteome</keyword>
<dbReference type="Pfam" id="PF11638">
    <property type="entry name" value="DnaA_N"/>
    <property type="match status" value="1"/>
</dbReference>
<evidence type="ECO:0000313" key="4">
    <source>
        <dbReference type="Proteomes" id="UP001597041"/>
    </source>
</evidence>
<evidence type="ECO:0000256" key="1">
    <source>
        <dbReference type="SAM" id="Coils"/>
    </source>
</evidence>
<dbReference type="InterPro" id="IPR024633">
    <property type="entry name" value="DnaA_N_dom"/>
</dbReference>
<dbReference type="EMBL" id="JBHTKK010000034">
    <property type="protein sequence ID" value="MFD1068038.1"/>
    <property type="molecule type" value="Genomic_DNA"/>
</dbReference>
<feature type="domain" description="DnaA N-terminal" evidence="2">
    <location>
        <begin position="2"/>
        <end position="62"/>
    </location>
</feature>
<keyword evidence="1" id="KW-0175">Coiled coil</keyword>
<protein>
    <submittedName>
        <fullName evidence="3">DnaA N-terminal domain-containing protein</fullName>
    </submittedName>
</protein>
<comment type="caution">
    <text evidence="3">The sequence shown here is derived from an EMBL/GenBank/DDBJ whole genome shotgun (WGS) entry which is preliminary data.</text>
</comment>